<organism evidence="1">
    <name type="scientific">Heterosigma akashiwo</name>
    <name type="common">Chromophytic alga</name>
    <name type="synonym">Heterosigma carterae</name>
    <dbReference type="NCBI Taxonomy" id="2829"/>
    <lineage>
        <taxon>Eukaryota</taxon>
        <taxon>Sar</taxon>
        <taxon>Stramenopiles</taxon>
        <taxon>Ochrophyta</taxon>
        <taxon>Raphidophyceae</taxon>
        <taxon>Chattonellales</taxon>
        <taxon>Chattonellaceae</taxon>
        <taxon>Heterosigma</taxon>
    </lineage>
</organism>
<accession>A0A7S3UZ87</accession>
<reference evidence="1" key="1">
    <citation type="submission" date="2021-01" db="EMBL/GenBank/DDBJ databases">
        <authorList>
            <person name="Corre E."/>
            <person name="Pelletier E."/>
            <person name="Niang G."/>
            <person name="Scheremetjew M."/>
            <person name="Finn R."/>
            <person name="Kale V."/>
            <person name="Holt S."/>
            <person name="Cochrane G."/>
            <person name="Meng A."/>
            <person name="Brown T."/>
            <person name="Cohen L."/>
        </authorList>
    </citation>
    <scope>NUCLEOTIDE SEQUENCE</scope>
    <source>
        <strain evidence="1">CCMP3107</strain>
    </source>
</reference>
<protein>
    <submittedName>
        <fullName evidence="1">Uncharacterized protein</fullName>
    </submittedName>
</protein>
<name>A0A7S3UZ87_HETAK</name>
<gene>
    <name evidence="1" type="ORF">HAKA00212_LOCUS6525</name>
</gene>
<proteinExistence type="predicted"/>
<evidence type="ECO:0000313" key="1">
    <source>
        <dbReference type="EMBL" id="CAE0627846.1"/>
    </source>
</evidence>
<dbReference type="EMBL" id="HBIU01014106">
    <property type="protein sequence ID" value="CAE0627846.1"/>
    <property type="molecule type" value="Transcribed_RNA"/>
</dbReference>
<dbReference type="AlphaFoldDB" id="A0A7S3UZ87"/>
<sequence length="186" mass="20390">MPRDEQTAALVLKRKELLAMEGIPALELQCKPHSISPEMLQAALPDVGPPEWHIALFNALHGEGLHDCHYPLDDYTGCLLTANAAELRTYVGGDGLLLERTLQHVSEELLARAGVPPGQDPGKNDIRHKVAEVAEILKAAHGTHELTSEHTAVWEGYLWHQYQLRHSSAAAAALAKEEADGVHRRS</sequence>